<dbReference type="AlphaFoldDB" id="A0A1E1LXH2"/>
<accession>A0A1E1LXH2</accession>
<reference evidence="3" key="1">
    <citation type="submission" date="2016-03" db="EMBL/GenBank/DDBJ databases">
        <authorList>
            <person name="Guldener U."/>
        </authorList>
    </citation>
    <scope>NUCLEOTIDE SEQUENCE [LARGE SCALE GENOMIC DNA]</scope>
</reference>
<feature type="region of interest" description="Disordered" evidence="1">
    <location>
        <begin position="370"/>
        <end position="408"/>
    </location>
</feature>
<organism evidence="2 3">
    <name type="scientific">Rhynchosporium secalis</name>
    <name type="common">Barley scald fungus</name>
    <dbReference type="NCBI Taxonomy" id="38038"/>
    <lineage>
        <taxon>Eukaryota</taxon>
        <taxon>Fungi</taxon>
        <taxon>Dikarya</taxon>
        <taxon>Ascomycota</taxon>
        <taxon>Pezizomycotina</taxon>
        <taxon>Leotiomycetes</taxon>
        <taxon>Helotiales</taxon>
        <taxon>Ploettnerulaceae</taxon>
        <taxon>Rhynchosporium</taxon>
    </lineage>
</organism>
<evidence type="ECO:0000313" key="3">
    <source>
        <dbReference type="Proteomes" id="UP000177625"/>
    </source>
</evidence>
<dbReference type="Proteomes" id="UP000177625">
    <property type="component" value="Unassembled WGS sequence"/>
</dbReference>
<sequence>MATLPKCVHHSLSALLVSHFATSDHFALPEQHLQRRITSTCVSVQCVVWTTYPTKYLQNVAENLSFNDFFSLVLSRRDFLFLLTEERICKSFVQIKHSNEACAAVKKGGGYARDLRIAAQRRDALSSAHPFVITTIGFCDAYVYRKGTLCYILDDRVRLLDLHRSAREELVVSIPGLLAKAHSDIGDNNKGKFKYLYYSNGILACLYESSSDDSAAWLIAFHIKSKKILMTHELESKDKIFARHNSQHLYYGTHSEMGTDGYKKWIIQGYGYRTRKWYDHKVYLADMALDERTDNENIIFPVVVKDDDKSGLLPDAILQDPDVVSPTTSLWIHAASSDETVAAEASPSSTADPSITSGSSAHILASTVESSLMDDKPHHMRAPERSPDRTHPGNDGSAQPTHTLAKSRVRTYHTSCSTFLDLVDEPHPDDWQGKQRLRLRAGSRKLGSPLLDRSGFIRGPDPNLNIALEEMYKVPPSSYWLKGQDLSRPGEHGDTPYRLMNLPSHLGNVEDDGREKPRLHENKLRSTQSLTFVGFEPSINLVSLKQWDGVRQWDGRATGYSHSSAFREWQKGKEEEEDGEREMVGVGGDVEEAHTTVTIDVKGKRKAVAGSFEPMRYTSDGYANVNLVEGVPTYAGGYERSGWVWRDKAVYRDTGLGLYMGRDRKKDSDQAV</sequence>
<keyword evidence="3" id="KW-1185">Reference proteome</keyword>
<proteinExistence type="predicted"/>
<evidence type="ECO:0000256" key="1">
    <source>
        <dbReference type="SAM" id="MobiDB-lite"/>
    </source>
</evidence>
<gene>
    <name evidence="2" type="ORF">RSE6_01315</name>
</gene>
<protein>
    <recommendedName>
        <fullName evidence="4">F-box domain-containing protein</fullName>
    </recommendedName>
</protein>
<evidence type="ECO:0000313" key="2">
    <source>
        <dbReference type="EMBL" id="CZT41563.1"/>
    </source>
</evidence>
<name>A0A1E1LXH2_RHYSE</name>
<dbReference type="EMBL" id="FJVC01000036">
    <property type="protein sequence ID" value="CZT41563.1"/>
    <property type="molecule type" value="Genomic_DNA"/>
</dbReference>
<evidence type="ECO:0008006" key="4">
    <source>
        <dbReference type="Google" id="ProtNLM"/>
    </source>
</evidence>
<feature type="compositionally biased region" description="Basic and acidic residues" evidence="1">
    <location>
        <begin position="373"/>
        <end position="392"/>
    </location>
</feature>